<dbReference type="Proteomes" id="UP000005714">
    <property type="component" value="Unassembled WGS sequence"/>
</dbReference>
<accession>D4YQ64</accession>
<dbReference type="EMBL" id="ADNU01000069">
    <property type="protein sequence ID" value="EFG46629.1"/>
    <property type="molecule type" value="Genomic_DNA"/>
</dbReference>
<feature type="transmembrane region" description="Helical" evidence="7">
    <location>
        <begin position="504"/>
        <end position="523"/>
    </location>
</feature>
<organism evidence="8 9">
    <name type="scientific">Brevibacterium mcbrellneri ATCC 49030</name>
    <dbReference type="NCBI Taxonomy" id="585530"/>
    <lineage>
        <taxon>Bacteria</taxon>
        <taxon>Bacillati</taxon>
        <taxon>Actinomycetota</taxon>
        <taxon>Actinomycetes</taxon>
        <taxon>Micrococcales</taxon>
        <taxon>Brevibacteriaceae</taxon>
        <taxon>Brevibacterium</taxon>
    </lineage>
</organism>
<evidence type="ECO:0000313" key="8">
    <source>
        <dbReference type="EMBL" id="EFG46629.1"/>
    </source>
</evidence>
<evidence type="ECO:0000256" key="3">
    <source>
        <dbReference type="ARBA" id="ARBA00022692"/>
    </source>
</evidence>
<feature type="transmembrane region" description="Helical" evidence="7">
    <location>
        <begin position="372"/>
        <end position="393"/>
    </location>
</feature>
<keyword evidence="3 7" id="KW-0812">Transmembrane</keyword>
<feature type="transmembrane region" description="Helical" evidence="7">
    <location>
        <begin position="478"/>
        <end position="497"/>
    </location>
</feature>
<name>D4YQ64_9MICO</name>
<dbReference type="STRING" id="585530.HMPREF0183_2074"/>
<evidence type="ECO:0000256" key="1">
    <source>
        <dbReference type="ARBA" id="ARBA00004651"/>
    </source>
</evidence>
<evidence type="ECO:0000256" key="5">
    <source>
        <dbReference type="ARBA" id="ARBA00023136"/>
    </source>
</evidence>
<gene>
    <name evidence="8" type="ORF">HMPREF0183_2074</name>
</gene>
<comment type="subcellular location">
    <subcellularLocation>
        <location evidence="1">Cell membrane</location>
        <topology evidence="1">Multi-pass membrane protein</topology>
    </subcellularLocation>
</comment>
<dbReference type="AlphaFoldDB" id="D4YQ64"/>
<keyword evidence="5 7" id="KW-0472">Membrane</keyword>
<evidence type="ECO:0000256" key="4">
    <source>
        <dbReference type="ARBA" id="ARBA00022989"/>
    </source>
</evidence>
<evidence type="ECO:0000313" key="9">
    <source>
        <dbReference type="Proteomes" id="UP000005714"/>
    </source>
</evidence>
<dbReference type="eggNOG" id="COG1288">
    <property type="taxonomic scope" value="Bacteria"/>
</dbReference>
<keyword evidence="2" id="KW-1003">Cell membrane</keyword>
<feature type="transmembrane region" description="Helical" evidence="7">
    <location>
        <begin position="215"/>
        <end position="234"/>
    </location>
</feature>
<feature type="transmembrane region" description="Helical" evidence="7">
    <location>
        <begin position="413"/>
        <end position="433"/>
    </location>
</feature>
<evidence type="ECO:0000256" key="2">
    <source>
        <dbReference type="ARBA" id="ARBA00022475"/>
    </source>
</evidence>
<feature type="transmembrane region" description="Helical" evidence="7">
    <location>
        <begin position="178"/>
        <end position="203"/>
    </location>
</feature>
<feature type="transmembrane region" description="Helical" evidence="7">
    <location>
        <begin position="340"/>
        <end position="360"/>
    </location>
</feature>
<evidence type="ECO:0000256" key="6">
    <source>
        <dbReference type="SAM" id="MobiDB-lite"/>
    </source>
</evidence>
<feature type="transmembrane region" description="Helical" evidence="7">
    <location>
        <begin position="76"/>
        <end position="94"/>
    </location>
</feature>
<proteinExistence type="predicted"/>
<keyword evidence="4 7" id="KW-1133">Transmembrane helix</keyword>
<sequence>MPKNTQLNESDFSSTTTINPDDKQPTSSTETQETHPNPATPEDTSGSPDTPAGSDTSAHPATSTDTPAKRFQMPHLLWLMLIILGLVVLASYFIPAGQFEEGPDGSIDPDSFSFLSQQTPVSPLDALMLLLSGAVKMAPIAFAVLMVGANVHVVLESKAFENLLNATVYRLQDKSTPLLISGLFCLMVYLGGFSGSDALIAIVPIGVLFARKLGLDGIVAISVTTFAALIGFGTGPKHMAITQMMIGLPPYSGFGVRLLIMNGFMLVGLVFVLRYVNKIQRDPTRSPMWKHGWRPLAQDDDSTVAAETLRFRSVMVIALFLLQFGAIIAYSLLIDSKRTIDAMFAVNLVSAIVIGKVAGFKWNQLAESIVRGLQSMAFVSVIIGMAGAISIILQEAHVIDTIVYTITRPLHGVGLGWSAVLMVLLFAVINFIIPSTAAKAAILIPLLAPIATALGMHHQIALQAFQLGDGFTNLLSPVLAWLVGSCVTAGVPYLTWVRWVAPKVGVFLVLSAALMLGLTALGWTGGVA</sequence>
<protein>
    <submittedName>
        <fullName evidence="8">C4-dicarboxylate anaerobic carrier</fullName>
    </submittedName>
</protein>
<dbReference type="Pfam" id="PF03606">
    <property type="entry name" value="DcuC"/>
    <property type="match status" value="1"/>
</dbReference>
<evidence type="ECO:0000256" key="7">
    <source>
        <dbReference type="SAM" id="Phobius"/>
    </source>
</evidence>
<comment type="caution">
    <text evidence="8">The sequence shown here is derived from an EMBL/GenBank/DDBJ whole genome shotgun (WGS) entry which is preliminary data.</text>
</comment>
<dbReference type="OrthoDB" id="9342495at2"/>
<keyword evidence="9" id="KW-1185">Reference proteome</keyword>
<feature type="transmembrane region" description="Helical" evidence="7">
    <location>
        <begin position="254"/>
        <end position="276"/>
    </location>
</feature>
<feature type="transmembrane region" description="Helical" evidence="7">
    <location>
        <begin position="440"/>
        <end position="458"/>
    </location>
</feature>
<feature type="compositionally biased region" description="Polar residues" evidence="6">
    <location>
        <begin position="1"/>
        <end position="66"/>
    </location>
</feature>
<feature type="transmembrane region" description="Helical" evidence="7">
    <location>
        <begin position="314"/>
        <end position="334"/>
    </location>
</feature>
<dbReference type="GO" id="GO:0005886">
    <property type="term" value="C:plasma membrane"/>
    <property type="evidence" value="ECO:0007669"/>
    <property type="project" value="UniProtKB-SubCell"/>
</dbReference>
<feature type="region of interest" description="Disordered" evidence="6">
    <location>
        <begin position="1"/>
        <end position="67"/>
    </location>
</feature>
<dbReference type="InterPro" id="IPR018385">
    <property type="entry name" value="C4_dicarb_anaerob_car-like"/>
</dbReference>
<dbReference type="RefSeq" id="WP_005885744.1">
    <property type="nucleotide sequence ID" value="NZ_ADNU01000069.1"/>
</dbReference>
<reference evidence="8 9" key="1">
    <citation type="submission" date="2010-04" db="EMBL/GenBank/DDBJ databases">
        <authorList>
            <person name="Qin X."/>
            <person name="Bachman B."/>
            <person name="Battles P."/>
            <person name="Bell A."/>
            <person name="Bess C."/>
            <person name="Bickham C."/>
            <person name="Chaboub L."/>
            <person name="Chen D."/>
            <person name="Coyle M."/>
            <person name="Deiros D.R."/>
            <person name="Dinh H."/>
            <person name="Forbes L."/>
            <person name="Fowler G."/>
            <person name="Francisco L."/>
            <person name="Fu Q."/>
            <person name="Gubbala S."/>
            <person name="Hale W."/>
            <person name="Han Y."/>
            <person name="Hemphill L."/>
            <person name="Highlander S.K."/>
            <person name="Hirani K."/>
            <person name="Hogues M."/>
            <person name="Jackson L."/>
            <person name="Jakkamsetti A."/>
            <person name="Javaid M."/>
            <person name="Jiang H."/>
            <person name="Korchina V."/>
            <person name="Kovar C."/>
            <person name="Lara F."/>
            <person name="Lee S."/>
            <person name="Mata R."/>
            <person name="Mathew T."/>
            <person name="Moen C."/>
            <person name="Morales K."/>
            <person name="Munidasa M."/>
            <person name="Nazareth L."/>
            <person name="Ngo R."/>
            <person name="Nguyen L."/>
            <person name="Okwuonu G."/>
            <person name="Ongeri F."/>
            <person name="Patil S."/>
            <person name="Petrosino J."/>
            <person name="Pham C."/>
            <person name="Pham P."/>
            <person name="Pu L.-L."/>
            <person name="Puazo M."/>
            <person name="Raj R."/>
            <person name="Reid J."/>
            <person name="Rouhana J."/>
            <person name="Saada N."/>
            <person name="Shang Y."/>
            <person name="Simmons D."/>
            <person name="Thornton R."/>
            <person name="Warren J."/>
            <person name="Weissenberger G."/>
            <person name="Zhang J."/>
            <person name="Zhang L."/>
            <person name="Zhou C."/>
            <person name="Zhu D."/>
            <person name="Muzny D."/>
            <person name="Worley K."/>
            <person name="Gibbs R."/>
        </authorList>
    </citation>
    <scope>NUCLEOTIDE SEQUENCE [LARGE SCALE GENOMIC DNA]</scope>
    <source>
        <strain evidence="8 9">ATCC 49030</strain>
    </source>
</reference>